<feature type="transmembrane region" description="Helical" evidence="1">
    <location>
        <begin position="229"/>
        <end position="253"/>
    </location>
</feature>
<protein>
    <submittedName>
        <fullName evidence="2">ABC transporter permease subunit</fullName>
    </submittedName>
</protein>
<organism evidence="2 3">
    <name type="scientific">Kitasatospora terrestris</name>
    <dbReference type="NCBI Taxonomy" id="258051"/>
    <lineage>
        <taxon>Bacteria</taxon>
        <taxon>Bacillati</taxon>
        <taxon>Actinomycetota</taxon>
        <taxon>Actinomycetes</taxon>
        <taxon>Kitasatosporales</taxon>
        <taxon>Streptomycetaceae</taxon>
        <taxon>Kitasatospora</taxon>
    </lineage>
</organism>
<feature type="transmembrane region" description="Helical" evidence="1">
    <location>
        <begin position="106"/>
        <end position="131"/>
    </location>
</feature>
<evidence type="ECO:0000256" key="1">
    <source>
        <dbReference type="SAM" id="Phobius"/>
    </source>
</evidence>
<feature type="transmembrane region" description="Helical" evidence="1">
    <location>
        <begin position="180"/>
        <end position="200"/>
    </location>
</feature>
<keyword evidence="3" id="KW-1185">Reference proteome</keyword>
<keyword evidence="1" id="KW-0812">Transmembrane</keyword>
<feature type="transmembrane region" description="Helical" evidence="1">
    <location>
        <begin position="151"/>
        <end position="173"/>
    </location>
</feature>
<name>A0ABP9EIB2_9ACTN</name>
<dbReference type="Proteomes" id="UP001501752">
    <property type="component" value="Unassembled WGS sequence"/>
</dbReference>
<evidence type="ECO:0000313" key="3">
    <source>
        <dbReference type="Proteomes" id="UP001501752"/>
    </source>
</evidence>
<dbReference type="Pfam" id="PF12730">
    <property type="entry name" value="ABC2_membrane_4"/>
    <property type="match status" value="1"/>
</dbReference>
<dbReference type="RefSeq" id="WP_345700833.1">
    <property type="nucleotide sequence ID" value="NZ_BAABIS010000001.1"/>
</dbReference>
<sequence length="258" mass="26825">MAATVERLRPAVAFEWTKVRTLRSLWWSLVWYVLLSVVVGLLTGLLLRRSYADRPAPASFDPISAGHSGLRLGLIALVVFGVLIVTSEYASGTIRSSLAAVPRREVFYTAKLATGAAAALVASAVAVPVAFFTTQATAGGAPTAGPADPGVLRSLVGAVLYATLLCLFCMGLAGVLRSSALTLGILLPLFFTVSTMLSNLPGVRVVAQFLPDVAGGLALYRDPPGDTVLGAWSGLGVLAVWTALVVAAGYAAVRRRDA</sequence>
<accession>A0ABP9EIB2</accession>
<keyword evidence="1" id="KW-0472">Membrane</keyword>
<evidence type="ECO:0000313" key="2">
    <source>
        <dbReference type="EMBL" id="GAA4879031.1"/>
    </source>
</evidence>
<feature type="transmembrane region" description="Helical" evidence="1">
    <location>
        <begin position="25"/>
        <end position="47"/>
    </location>
</feature>
<gene>
    <name evidence="2" type="ORF">GCM10023235_69020</name>
</gene>
<reference evidence="3" key="1">
    <citation type="journal article" date="2019" name="Int. J. Syst. Evol. Microbiol.">
        <title>The Global Catalogue of Microorganisms (GCM) 10K type strain sequencing project: providing services to taxonomists for standard genome sequencing and annotation.</title>
        <authorList>
            <consortium name="The Broad Institute Genomics Platform"/>
            <consortium name="The Broad Institute Genome Sequencing Center for Infectious Disease"/>
            <person name="Wu L."/>
            <person name="Ma J."/>
        </authorList>
    </citation>
    <scope>NUCLEOTIDE SEQUENCE [LARGE SCALE GENOMIC DNA]</scope>
    <source>
        <strain evidence="3">JCM 13006</strain>
    </source>
</reference>
<proteinExistence type="predicted"/>
<keyword evidence="1" id="KW-1133">Transmembrane helix</keyword>
<dbReference type="EMBL" id="BAABIS010000001">
    <property type="protein sequence ID" value="GAA4879031.1"/>
    <property type="molecule type" value="Genomic_DNA"/>
</dbReference>
<feature type="transmembrane region" description="Helical" evidence="1">
    <location>
        <begin position="67"/>
        <end position="85"/>
    </location>
</feature>
<comment type="caution">
    <text evidence="2">The sequence shown here is derived from an EMBL/GenBank/DDBJ whole genome shotgun (WGS) entry which is preliminary data.</text>
</comment>